<name>A6JC84_RAT</name>
<gene>
    <name evidence="1" type="ORF">rCG_24819</name>
</gene>
<sequence length="89" mass="9993">MLCPKWSLESNCLQMALSIPFSLPSILYCYVNSCYTALCTGSAQMHPLLVYPFYCWDKVSRCSPGWPGTHSLHIDLFSPKLTKTCLPVS</sequence>
<dbReference type="AlphaFoldDB" id="A6JC84"/>
<dbReference type="EMBL" id="CH473980">
    <property type="protein sequence ID" value="EDM08611.1"/>
    <property type="molecule type" value="Genomic_DNA"/>
</dbReference>
<evidence type="ECO:0000313" key="1">
    <source>
        <dbReference type="EMBL" id="EDM08611.1"/>
    </source>
</evidence>
<evidence type="ECO:0000313" key="2">
    <source>
        <dbReference type="Proteomes" id="UP000234681"/>
    </source>
</evidence>
<protein>
    <submittedName>
        <fullName evidence="1">RCG24819</fullName>
    </submittedName>
</protein>
<organism evidence="1 2">
    <name type="scientific">Rattus norvegicus</name>
    <name type="common">Rat</name>
    <dbReference type="NCBI Taxonomy" id="10116"/>
    <lineage>
        <taxon>Eukaryota</taxon>
        <taxon>Metazoa</taxon>
        <taxon>Chordata</taxon>
        <taxon>Craniata</taxon>
        <taxon>Vertebrata</taxon>
        <taxon>Euteleostomi</taxon>
        <taxon>Mammalia</taxon>
        <taxon>Eutheria</taxon>
        <taxon>Euarchontoglires</taxon>
        <taxon>Glires</taxon>
        <taxon>Rodentia</taxon>
        <taxon>Myomorpha</taxon>
        <taxon>Muroidea</taxon>
        <taxon>Muridae</taxon>
        <taxon>Murinae</taxon>
        <taxon>Rattus</taxon>
    </lineage>
</organism>
<dbReference type="Proteomes" id="UP000234681">
    <property type="component" value="Chromosome 1"/>
</dbReference>
<reference evidence="2" key="1">
    <citation type="submission" date="2005-09" db="EMBL/GenBank/DDBJ databases">
        <authorList>
            <person name="Mural R.J."/>
            <person name="Li P.W."/>
            <person name="Adams M.D."/>
            <person name="Amanatides P.G."/>
            <person name="Baden-Tillson H."/>
            <person name="Barnstead M."/>
            <person name="Chin S.H."/>
            <person name="Dew I."/>
            <person name="Evans C.A."/>
            <person name="Ferriera S."/>
            <person name="Flanigan M."/>
            <person name="Fosler C."/>
            <person name="Glodek A."/>
            <person name="Gu Z."/>
            <person name="Holt R.A."/>
            <person name="Jennings D."/>
            <person name="Kraft C.L."/>
            <person name="Lu F."/>
            <person name="Nguyen T."/>
            <person name="Nusskern D.R."/>
            <person name="Pfannkoch C.M."/>
            <person name="Sitter C."/>
            <person name="Sutton G.G."/>
            <person name="Venter J.C."/>
            <person name="Wang Z."/>
            <person name="Woodage T."/>
            <person name="Zheng X.H."/>
            <person name="Zhong F."/>
        </authorList>
    </citation>
    <scope>NUCLEOTIDE SEQUENCE [LARGE SCALE GENOMIC DNA]</scope>
    <source>
        <strain>BN</strain>
        <strain evidence="2">Sprague-Dawley</strain>
    </source>
</reference>
<proteinExistence type="predicted"/>
<accession>A6JC84</accession>